<dbReference type="PANTHER" id="PTHR30273">
    <property type="entry name" value="PERIPLASMIC SIGNAL SENSOR AND SIGMA FACTOR ACTIVATOR FECR-RELATED"/>
    <property type="match status" value="1"/>
</dbReference>
<comment type="caution">
    <text evidence="4">The sequence shown here is derived from an EMBL/GenBank/DDBJ whole genome shotgun (WGS) entry which is preliminary data.</text>
</comment>
<dbReference type="Proteomes" id="UP000268007">
    <property type="component" value="Unassembled WGS sequence"/>
</dbReference>
<proteinExistence type="predicted"/>
<keyword evidence="5" id="KW-1185">Reference proteome</keyword>
<dbReference type="PIRSF" id="PIRSF018266">
    <property type="entry name" value="FecR"/>
    <property type="match status" value="1"/>
</dbReference>
<dbReference type="AlphaFoldDB" id="A0A495IUI4"/>
<dbReference type="Pfam" id="PF16344">
    <property type="entry name" value="FecR_C"/>
    <property type="match status" value="1"/>
</dbReference>
<keyword evidence="1" id="KW-0812">Transmembrane</keyword>
<feature type="domain" description="FecR protein" evidence="2">
    <location>
        <begin position="124"/>
        <end position="214"/>
    </location>
</feature>
<sequence>MEASIKQLFVNFISNQCTNDEKVQVLAYINAGGYEDEWEAAIKETGHLNQNQSTTKHTFDEATLYKKIKFQAGIVKKTNKPLKWMAVAATSLLICAIGFYLLKPAVKSTPPLLVKTSAAKPLQQSSRKWIKLPDGTSVQLNNNSHLDYPDSFTGKANREVTLTGEAYFDVKHIAAHPFIIHTGKIRTTVLGTAFNISAYKANAKVTVTVTRGRVMVQDANKTLAILKPNQQLLWTPDLKAPSKQQIDASTVTVWKANDLIMDDITLAEAADMVSKRYGVKVLFKNDKVKTCRFTAAFLNRNEIGQVLSVLSDITGAKLELKNGIIAIDGPGC</sequence>
<evidence type="ECO:0000313" key="5">
    <source>
        <dbReference type="Proteomes" id="UP000268007"/>
    </source>
</evidence>
<evidence type="ECO:0000256" key="1">
    <source>
        <dbReference type="SAM" id="Phobius"/>
    </source>
</evidence>
<dbReference type="Pfam" id="PF04773">
    <property type="entry name" value="FecR"/>
    <property type="match status" value="1"/>
</dbReference>
<feature type="transmembrane region" description="Helical" evidence="1">
    <location>
        <begin position="84"/>
        <end position="102"/>
    </location>
</feature>
<evidence type="ECO:0000313" key="4">
    <source>
        <dbReference type="EMBL" id="RKR79961.1"/>
    </source>
</evidence>
<evidence type="ECO:0000259" key="2">
    <source>
        <dbReference type="Pfam" id="PF04773"/>
    </source>
</evidence>
<gene>
    <name evidence="4" type="ORF">BDD43_0047</name>
</gene>
<reference evidence="4 5" key="1">
    <citation type="submission" date="2018-10" db="EMBL/GenBank/DDBJ databases">
        <title>Genomic Encyclopedia of Archaeal and Bacterial Type Strains, Phase II (KMG-II): from individual species to whole genera.</title>
        <authorList>
            <person name="Goeker M."/>
        </authorList>
    </citation>
    <scope>NUCLEOTIDE SEQUENCE [LARGE SCALE GENOMIC DNA]</scope>
    <source>
        <strain evidence="4 5">DSM 18602</strain>
    </source>
</reference>
<keyword evidence="1" id="KW-1133">Transmembrane helix</keyword>
<dbReference type="OrthoDB" id="697544at2"/>
<dbReference type="InterPro" id="IPR032508">
    <property type="entry name" value="FecR_C"/>
</dbReference>
<dbReference type="GO" id="GO:0016989">
    <property type="term" value="F:sigma factor antagonist activity"/>
    <property type="evidence" value="ECO:0007669"/>
    <property type="project" value="TreeGrafter"/>
</dbReference>
<dbReference type="InterPro" id="IPR012373">
    <property type="entry name" value="Ferrdict_sens_TM"/>
</dbReference>
<accession>A0A495IUI4</accession>
<feature type="domain" description="Protein FecR C-terminal" evidence="3">
    <location>
        <begin position="259"/>
        <end position="325"/>
    </location>
</feature>
<dbReference type="EMBL" id="RBKU01000001">
    <property type="protein sequence ID" value="RKR79961.1"/>
    <property type="molecule type" value="Genomic_DNA"/>
</dbReference>
<dbReference type="PANTHER" id="PTHR30273:SF2">
    <property type="entry name" value="PROTEIN FECR"/>
    <property type="match status" value="1"/>
</dbReference>
<dbReference type="InterPro" id="IPR006860">
    <property type="entry name" value="FecR"/>
</dbReference>
<keyword evidence="1" id="KW-0472">Membrane</keyword>
<organism evidence="4 5">
    <name type="scientific">Mucilaginibacter gracilis</name>
    <dbReference type="NCBI Taxonomy" id="423350"/>
    <lineage>
        <taxon>Bacteria</taxon>
        <taxon>Pseudomonadati</taxon>
        <taxon>Bacteroidota</taxon>
        <taxon>Sphingobacteriia</taxon>
        <taxon>Sphingobacteriales</taxon>
        <taxon>Sphingobacteriaceae</taxon>
        <taxon>Mucilaginibacter</taxon>
    </lineage>
</organism>
<protein>
    <submittedName>
        <fullName evidence="4">FecR family protein</fullName>
    </submittedName>
</protein>
<name>A0A495IUI4_9SPHI</name>
<evidence type="ECO:0000259" key="3">
    <source>
        <dbReference type="Pfam" id="PF16344"/>
    </source>
</evidence>
<dbReference type="RefSeq" id="WP_121195565.1">
    <property type="nucleotide sequence ID" value="NZ_RBKU01000001.1"/>
</dbReference>
<dbReference type="Gene3D" id="3.55.50.30">
    <property type="match status" value="1"/>
</dbReference>
<dbReference type="Gene3D" id="2.60.120.1440">
    <property type="match status" value="1"/>
</dbReference>